<dbReference type="EMBL" id="UXSR01005285">
    <property type="protein sequence ID" value="VDD80704.1"/>
    <property type="molecule type" value="Genomic_DNA"/>
</dbReference>
<dbReference type="Proteomes" id="UP000267029">
    <property type="component" value="Unassembled WGS sequence"/>
</dbReference>
<gene>
    <name evidence="2" type="ORF">MCOS_LOCUS6707</name>
</gene>
<evidence type="ECO:0000256" key="1">
    <source>
        <dbReference type="SAM" id="MobiDB-lite"/>
    </source>
</evidence>
<evidence type="ECO:0000313" key="2">
    <source>
        <dbReference type="EMBL" id="VDD80704.1"/>
    </source>
</evidence>
<reference evidence="2 3" key="1">
    <citation type="submission" date="2018-10" db="EMBL/GenBank/DDBJ databases">
        <authorList>
            <consortium name="Pathogen Informatics"/>
        </authorList>
    </citation>
    <scope>NUCLEOTIDE SEQUENCE [LARGE SCALE GENOMIC DNA]</scope>
</reference>
<feature type="compositionally biased region" description="Basic and acidic residues" evidence="1">
    <location>
        <begin position="53"/>
        <end position="85"/>
    </location>
</feature>
<feature type="region of interest" description="Disordered" evidence="1">
    <location>
        <begin position="45"/>
        <end position="85"/>
    </location>
</feature>
<name>A0A0R3UHB4_MESCO</name>
<accession>A0A0R3UHB4</accession>
<organism evidence="2 3">
    <name type="scientific">Mesocestoides corti</name>
    <name type="common">Flatworm</name>
    <dbReference type="NCBI Taxonomy" id="53468"/>
    <lineage>
        <taxon>Eukaryota</taxon>
        <taxon>Metazoa</taxon>
        <taxon>Spiralia</taxon>
        <taxon>Lophotrochozoa</taxon>
        <taxon>Platyhelminthes</taxon>
        <taxon>Cestoda</taxon>
        <taxon>Eucestoda</taxon>
        <taxon>Cyclophyllidea</taxon>
        <taxon>Mesocestoididae</taxon>
        <taxon>Mesocestoides</taxon>
    </lineage>
</organism>
<proteinExistence type="predicted"/>
<protein>
    <submittedName>
        <fullName evidence="2">Uncharacterized protein</fullName>
    </submittedName>
</protein>
<evidence type="ECO:0000313" key="3">
    <source>
        <dbReference type="Proteomes" id="UP000267029"/>
    </source>
</evidence>
<dbReference type="AlphaFoldDB" id="A0A0R3UHB4"/>
<sequence length="85" mass="9797">MVQPGARNAPSGQLKWQNRALWSAGLTEFTECETQERRLRSTLCLQTQTEPSSGHEKRVWASGETRARQHETDRCVDKRDNRKQA</sequence>
<keyword evidence="3" id="KW-1185">Reference proteome</keyword>